<name>A0AAI8VDM8_9PEZI</name>
<protein>
    <submittedName>
        <fullName evidence="3">Uu.00g098600.m01.CDS01</fullName>
    </submittedName>
</protein>
<feature type="region of interest" description="Disordered" evidence="1">
    <location>
        <begin position="368"/>
        <end position="395"/>
    </location>
</feature>
<reference evidence="3" key="1">
    <citation type="submission" date="2023-10" db="EMBL/GenBank/DDBJ databases">
        <authorList>
            <person name="Hackl T."/>
        </authorList>
    </citation>
    <scope>NUCLEOTIDE SEQUENCE</scope>
</reference>
<dbReference type="EMBL" id="CAUWAG010000004">
    <property type="protein sequence ID" value="CAJ2502466.1"/>
    <property type="molecule type" value="Genomic_DNA"/>
</dbReference>
<keyword evidence="2" id="KW-0732">Signal</keyword>
<comment type="caution">
    <text evidence="3">The sequence shown here is derived from an EMBL/GenBank/DDBJ whole genome shotgun (WGS) entry which is preliminary data.</text>
</comment>
<evidence type="ECO:0000313" key="3">
    <source>
        <dbReference type="EMBL" id="CAJ2502466.1"/>
    </source>
</evidence>
<feature type="signal peptide" evidence="2">
    <location>
        <begin position="1"/>
        <end position="16"/>
    </location>
</feature>
<gene>
    <name evidence="3" type="ORF">KHLLAP_LOCUS2934</name>
</gene>
<feature type="compositionally biased region" description="Basic and acidic residues" evidence="1">
    <location>
        <begin position="198"/>
        <end position="212"/>
    </location>
</feature>
<accession>A0AAI8VDM8</accession>
<feature type="compositionally biased region" description="Polar residues" evidence="1">
    <location>
        <begin position="169"/>
        <end position="181"/>
    </location>
</feature>
<proteinExistence type="predicted"/>
<organism evidence="3 4">
    <name type="scientific">Anthostomella pinea</name>
    <dbReference type="NCBI Taxonomy" id="933095"/>
    <lineage>
        <taxon>Eukaryota</taxon>
        <taxon>Fungi</taxon>
        <taxon>Dikarya</taxon>
        <taxon>Ascomycota</taxon>
        <taxon>Pezizomycotina</taxon>
        <taxon>Sordariomycetes</taxon>
        <taxon>Xylariomycetidae</taxon>
        <taxon>Xylariales</taxon>
        <taxon>Xylariaceae</taxon>
        <taxon>Anthostomella</taxon>
    </lineage>
</organism>
<evidence type="ECO:0000256" key="2">
    <source>
        <dbReference type="SAM" id="SignalP"/>
    </source>
</evidence>
<feature type="compositionally biased region" description="Acidic residues" evidence="1">
    <location>
        <begin position="270"/>
        <end position="283"/>
    </location>
</feature>
<sequence length="395" mass="44194">MEVFGAIASTVQLASALTTLLTVIQDIRDDFRVIRQRTVERQSYLMSLAAVLSIIQRSQSQDWAKLEEPLQAVRTKLEEIQNLLDKVSQRSTASFPVRLWRVHSLTRAENAISRNFVVLNQEKTTLILYVASIQGCTLLHTQRLVTQIESKIMAEKPSSAWGAGAQAPYPTSDQENKTATGVRSGRFRRHRNNVVDVIHPEDDSDIDSRDIRQFTPRNKTTEQRGLDFLSTPSLQRSELQLHNPSNQRNEVRDMVRRNPSPAPESSPYPSEDEPNQEEEEDDNPAGRGGHAPNPGPTPTGFHNQQRPGTYASYSTFRVTGRVGDEYRNAPRGFRLGTSHGPGFHIHATNVHAANQGNLVDFACETALTPGNRNHDNDWARSGPGPGGRQWDHRVS</sequence>
<feature type="chain" id="PRO_5042558318" evidence="2">
    <location>
        <begin position="17"/>
        <end position="395"/>
    </location>
</feature>
<evidence type="ECO:0000256" key="1">
    <source>
        <dbReference type="SAM" id="MobiDB-lite"/>
    </source>
</evidence>
<dbReference type="AlphaFoldDB" id="A0AAI8VDM8"/>
<evidence type="ECO:0000313" key="4">
    <source>
        <dbReference type="Proteomes" id="UP001295740"/>
    </source>
</evidence>
<keyword evidence="4" id="KW-1185">Reference proteome</keyword>
<dbReference type="Proteomes" id="UP001295740">
    <property type="component" value="Unassembled WGS sequence"/>
</dbReference>
<feature type="compositionally biased region" description="Polar residues" evidence="1">
    <location>
        <begin position="230"/>
        <end position="248"/>
    </location>
</feature>
<feature type="region of interest" description="Disordered" evidence="1">
    <location>
        <begin position="156"/>
        <end position="308"/>
    </location>
</feature>